<organism evidence="3">
    <name type="scientific">mine drainage metagenome</name>
    <dbReference type="NCBI Taxonomy" id="410659"/>
    <lineage>
        <taxon>unclassified sequences</taxon>
        <taxon>metagenomes</taxon>
        <taxon>ecological metagenomes</taxon>
    </lineage>
</organism>
<dbReference type="AlphaFoldDB" id="T1C2U9"/>
<dbReference type="PANTHER" id="PTHR42687">
    <property type="entry name" value="L-THREONINE 3-DEHYDROGENASE"/>
    <property type="match status" value="1"/>
</dbReference>
<dbReference type="Pfam" id="PF01370">
    <property type="entry name" value="Epimerase"/>
    <property type="match status" value="1"/>
</dbReference>
<name>T1C2U9_9ZZZZ</name>
<feature type="non-terminal residue" evidence="3">
    <location>
        <position position="122"/>
    </location>
</feature>
<dbReference type="InterPro" id="IPR051225">
    <property type="entry name" value="NAD(P)_epim/dehydratase"/>
</dbReference>
<feature type="domain" description="NAD-dependent epimerase/dehydratase" evidence="2">
    <location>
        <begin position="4"/>
        <end position="122"/>
    </location>
</feature>
<dbReference type="GO" id="GO:0006567">
    <property type="term" value="P:L-threonine catabolic process"/>
    <property type="evidence" value="ECO:0007669"/>
    <property type="project" value="TreeGrafter"/>
</dbReference>
<sequence length="122" mass="13517">MSKILITGSAGQVGGELLSELEKSYNPNDIILTDISGLDRIDNRYQKFILDVRNYEELKKIINENDVKYIFHLASILSAKGEESPLLAFNVNMNGTENVLSASVELNVERVFIPSTIGVFGP</sequence>
<proteinExistence type="inferred from homology"/>
<evidence type="ECO:0000256" key="1">
    <source>
        <dbReference type="ARBA" id="ARBA00007637"/>
    </source>
</evidence>
<dbReference type="EMBL" id="AUZX01001171">
    <property type="protein sequence ID" value="EQD79786.1"/>
    <property type="molecule type" value="Genomic_DNA"/>
</dbReference>
<dbReference type="SUPFAM" id="SSF51735">
    <property type="entry name" value="NAD(P)-binding Rossmann-fold domains"/>
    <property type="match status" value="1"/>
</dbReference>
<gene>
    <name evidence="3" type="ORF">B1A_01543</name>
</gene>
<dbReference type="InterPro" id="IPR036291">
    <property type="entry name" value="NAD(P)-bd_dom_sf"/>
</dbReference>
<protein>
    <submittedName>
        <fullName evidence="3">NAD-dependent epimerase/dehydratase</fullName>
    </submittedName>
</protein>
<evidence type="ECO:0000313" key="3">
    <source>
        <dbReference type="EMBL" id="EQD79786.1"/>
    </source>
</evidence>
<accession>T1C2U9</accession>
<reference evidence="3" key="1">
    <citation type="submission" date="2013-08" db="EMBL/GenBank/DDBJ databases">
        <authorList>
            <person name="Mendez C."/>
            <person name="Richter M."/>
            <person name="Ferrer M."/>
            <person name="Sanchez J."/>
        </authorList>
    </citation>
    <scope>NUCLEOTIDE SEQUENCE</scope>
</reference>
<dbReference type="GO" id="GO:0008743">
    <property type="term" value="F:L-threonine 3-dehydrogenase activity"/>
    <property type="evidence" value="ECO:0007669"/>
    <property type="project" value="TreeGrafter"/>
</dbReference>
<dbReference type="Gene3D" id="3.40.50.720">
    <property type="entry name" value="NAD(P)-binding Rossmann-like Domain"/>
    <property type="match status" value="1"/>
</dbReference>
<dbReference type="PANTHER" id="PTHR42687:SF1">
    <property type="entry name" value="L-THREONINE 3-DEHYDROGENASE, MITOCHONDRIAL"/>
    <property type="match status" value="1"/>
</dbReference>
<comment type="caution">
    <text evidence="3">The sequence shown here is derived from an EMBL/GenBank/DDBJ whole genome shotgun (WGS) entry which is preliminary data.</text>
</comment>
<comment type="similarity">
    <text evidence="1">Belongs to the NAD(P)-dependent epimerase/dehydratase family.</text>
</comment>
<dbReference type="InterPro" id="IPR001509">
    <property type="entry name" value="Epimerase_deHydtase"/>
</dbReference>
<reference evidence="3" key="2">
    <citation type="journal article" date="2014" name="ISME J.">
        <title>Microbial stratification in low pH oxic and suboxic macroscopic growths along an acid mine drainage.</title>
        <authorList>
            <person name="Mendez-Garcia C."/>
            <person name="Mesa V."/>
            <person name="Sprenger R.R."/>
            <person name="Richter M."/>
            <person name="Diez M.S."/>
            <person name="Solano J."/>
            <person name="Bargiela R."/>
            <person name="Golyshina O.V."/>
            <person name="Manteca A."/>
            <person name="Ramos J.L."/>
            <person name="Gallego J.R."/>
            <person name="Llorente I."/>
            <person name="Martins Dos Santos V.A."/>
            <person name="Jensen O.N."/>
            <person name="Pelaez A.I."/>
            <person name="Sanchez J."/>
            <person name="Ferrer M."/>
        </authorList>
    </citation>
    <scope>NUCLEOTIDE SEQUENCE</scope>
</reference>
<evidence type="ECO:0000259" key="2">
    <source>
        <dbReference type="Pfam" id="PF01370"/>
    </source>
</evidence>